<accession>A0A8J2RQN7</accession>
<protein>
    <submittedName>
        <fullName evidence="1">Uncharacterized protein</fullName>
    </submittedName>
</protein>
<organism evidence="1 2">
    <name type="scientific">Daphnia galeata</name>
    <dbReference type="NCBI Taxonomy" id="27404"/>
    <lineage>
        <taxon>Eukaryota</taxon>
        <taxon>Metazoa</taxon>
        <taxon>Ecdysozoa</taxon>
        <taxon>Arthropoda</taxon>
        <taxon>Crustacea</taxon>
        <taxon>Branchiopoda</taxon>
        <taxon>Diplostraca</taxon>
        <taxon>Cladocera</taxon>
        <taxon>Anomopoda</taxon>
        <taxon>Daphniidae</taxon>
        <taxon>Daphnia</taxon>
    </lineage>
</organism>
<evidence type="ECO:0000313" key="2">
    <source>
        <dbReference type="Proteomes" id="UP000789390"/>
    </source>
</evidence>
<comment type="caution">
    <text evidence="1">The sequence shown here is derived from an EMBL/GenBank/DDBJ whole genome shotgun (WGS) entry which is preliminary data.</text>
</comment>
<dbReference type="EMBL" id="CAKKLH010000235">
    <property type="protein sequence ID" value="CAH0106826.1"/>
    <property type="molecule type" value="Genomic_DNA"/>
</dbReference>
<reference evidence="1" key="1">
    <citation type="submission" date="2021-11" db="EMBL/GenBank/DDBJ databases">
        <authorList>
            <person name="Schell T."/>
        </authorList>
    </citation>
    <scope>NUCLEOTIDE SEQUENCE</scope>
    <source>
        <strain evidence="1">M5</strain>
    </source>
</reference>
<gene>
    <name evidence="1" type="ORF">DGAL_LOCUS9986</name>
</gene>
<evidence type="ECO:0000313" key="1">
    <source>
        <dbReference type="EMBL" id="CAH0106826.1"/>
    </source>
</evidence>
<sequence length="108" mass="12390">MPLDAQMTRRVTKIVLHSHYNAVTIMSNNDCRALQDIGKYVTNTTTCVNSDAAFTCIHSNYYFVICLDFNSKLRGATQVLSDNLGHYRFESGPRIRSNRLTESWFLIH</sequence>
<keyword evidence="2" id="KW-1185">Reference proteome</keyword>
<dbReference type="AlphaFoldDB" id="A0A8J2RQN7"/>
<name>A0A8J2RQN7_9CRUS</name>
<dbReference type="Proteomes" id="UP000789390">
    <property type="component" value="Unassembled WGS sequence"/>
</dbReference>
<proteinExistence type="predicted"/>